<dbReference type="InterPro" id="IPR031825">
    <property type="entry name" value="RXLR"/>
</dbReference>
<comment type="caution">
    <text evidence="6">The sequence shown here is derived from an EMBL/GenBank/DDBJ whole genome shotgun (WGS) entry which is preliminary data.</text>
</comment>
<comment type="subcellular location">
    <subcellularLocation>
        <location evidence="1 5">Secreted</location>
    </subcellularLocation>
</comment>
<evidence type="ECO:0000313" key="6">
    <source>
        <dbReference type="EMBL" id="KAK1930250.1"/>
    </source>
</evidence>
<comment type="similarity">
    <text evidence="2 5">Belongs to the RxLR effector family.</text>
</comment>
<evidence type="ECO:0000256" key="2">
    <source>
        <dbReference type="ARBA" id="ARBA00010400"/>
    </source>
</evidence>
<comment type="domain">
    <text evidence="5">The RxLR-dEER motif acts to carry the protein into the host cell cytoplasm through binding to cell surface phosphatidylinositol-3-phosphate.</text>
</comment>
<accession>A0AAD9G242</accession>
<protein>
    <recommendedName>
        <fullName evidence="5">RxLR effector protein</fullName>
    </recommendedName>
</protein>
<keyword evidence="4 5" id="KW-0732">Signal</keyword>
<dbReference type="Pfam" id="PF16810">
    <property type="entry name" value="RXLR"/>
    <property type="match status" value="1"/>
</dbReference>
<feature type="chain" id="PRO_5044990264" description="RxLR effector protein" evidence="5">
    <location>
        <begin position="21"/>
        <end position="122"/>
    </location>
</feature>
<evidence type="ECO:0000256" key="5">
    <source>
        <dbReference type="RuleBase" id="RU367124"/>
    </source>
</evidence>
<dbReference type="EMBL" id="JASMQC010000040">
    <property type="protein sequence ID" value="KAK1930250.1"/>
    <property type="molecule type" value="Genomic_DNA"/>
</dbReference>
<evidence type="ECO:0000313" key="7">
    <source>
        <dbReference type="Proteomes" id="UP001259832"/>
    </source>
</evidence>
<evidence type="ECO:0000256" key="4">
    <source>
        <dbReference type="ARBA" id="ARBA00022729"/>
    </source>
</evidence>
<evidence type="ECO:0000256" key="3">
    <source>
        <dbReference type="ARBA" id="ARBA00022525"/>
    </source>
</evidence>
<sequence length="122" mass="14261">MRFSYLLLVAAAALLATANAIEADAGTRSLRTYNTHHDSEERGFSYKFDVNKLDDVFNSLPKQFQNMYEKPSYLRQRLKNWKTVYGTPKKAAEYMRNQGLNDQAIEQFNSAFRKYLRHKRGN</sequence>
<keyword evidence="7" id="KW-1185">Reference proteome</keyword>
<keyword evidence="3 5" id="KW-0964">Secreted</keyword>
<organism evidence="6 7">
    <name type="scientific">Phytophthora citrophthora</name>
    <dbReference type="NCBI Taxonomy" id="4793"/>
    <lineage>
        <taxon>Eukaryota</taxon>
        <taxon>Sar</taxon>
        <taxon>Stramenopiles</taxon>
        <taxon>Oomycota</taxon>
        <taxon>Peronosporomycetes</taxon>
        <taxon>Peronosporales</taxon>
        <taxon>Peronosporaceae</taxon>
        <taxon>Phytophthora</taxon>
    </lineage>
</organism>
<dbReference type="AlphaFoldDB" id="A0AAD9G242"/>
<name>A0AAD9G242_9STRA</name>
<comment type="function">
    <text evidence="5">Effector that suppresses plant defense responses during pathogen infection.</text>
</comment>
<evidence type="ECO:0000256" key="1">
    <source>
        <dbReference type="ARBA" id="ARBA00004613"/>
    </source>
</evidence>
<reference evidence="6" key="1">
    <citation type="submission" date="2023-08" db="EMBL/GenBank/DDBJ databases">
        <title>Reference Genome Resource for the Citrus Pathogen Phytophthora citrophthora.</title>
        <authorList>
            <person name="Moller H."/>
            <person name="Coetzee B."/>
            <person name="Rose L.J."/>
            <person name="Van Niekerk J.M."/>
        </authorList>
    </citation>
    <scope>NUCLEOTIDE SEQUENCE</scope>
    <source>
        <strain evidence="6">STE-U-9442</strain>
    </source>
</reference>
<gene>
    <name evidence="6" type="ORF">P3T76_014210</name>
</gene>
<dbReference type="Proteomes" id="UP001259832">
    <property type="component" value="Unassembled WGS sequence"/>
</dbReference>
<feature type="signal peptide" evidence="5">
    <location>
        <begin position="1"/>
        <end position="20"/>
    </location>
</feature>
<proteinExistence type="inferred from homology"/>